<evidence type="ECO:0000259" key="4">
    <source>
        <dbReference type="PROSITE" id="PS50987"/>
    </source>
</evidence>
<dbReference type="GO" id="GO:0003677">
    <property type="term" value="F:DNA binding"/>
    <property type="evidence" value="ECO:0007669"/>
    <property type="project" value="UniProtKB-KW"/>
</dbReference>
<dbReference type="AlphaFoldDB" id="A0A9D1LQI4"/>
<dbReference type="CDD" id="cd00090">
    <property type="entry name" value="HTH_ARSR"/>
    <property type="match status" value="1"/>
</dbReference>
<dbReference type="NCBIfam" id="NF033788">
    <property type="entry name" value="HTH_metalloreg"/>
    <property type="match status" value="1"/>
</dbReference>
<dbReference type="InterPro" id="IPR001845">
    <property type="entry name" value="HTH_ArsR_DNA-bd_dom"/>
</dbReference>
<evidence type="ECO:0000256" key="2">
    <source>
        <dbReference type="ARBA" id="ARBA00023125"/>
    </source>
</evidence>
<protein>
    <submittedName>
        <fullName evidence="5">Winged helix-turn-helix transcriptional regulator</fullName>
    </submittedName>
</protein>
<gene>
    <name evidence="5" type="ORF">IAC59_03100</name>
</gene>
<dbReference type="SMART" id="SM00418">
    <property type="entry name" value="HTH_ARSR"/>
    <property type="match status" value="1"/>
</dbReference>
<dbReference type="SUPFAM" id="SSF46785">
    <property type="entry name" value="Winged helix' DNA-binding domain"/>
    <property type="match status" value="1"/>
</dbReference>
<dbReference type="InterPro" id="IPR036390">
    <property type="entry name" value="WH_DNA-bd_sf"/>
</dbReference>
<dbReference type="PANTHER" id="PTHR33154">
    <property type="entry name" value="TRANSCRIPTIONAL REGULATOR, ARSR FAMILY"/>
    <property type="match status" value="1"/>
</dbReference>
<dbReference type="PANTHER" id="PTHR33154:SF33">
    <property type="entry name" value="TRANSCRIPTIONAL REPRESSOR SDPR"/>
    <property type="match status" value="1"/>
</dbReference>
<dbReference type="EMBL" id="DVNK01000024">
    <property type="protein sequence ID" value="HIU46229.1"/>
    <property type="molecule type" value="Genomic_DNA"/>
</dbReference>
<evidence type="ECO:0000256" key="3">
    <source>
        <dbReference type="ARBA" id="ARBA00023163"/>
    </source>
</evidence>
<organism evidence="5 6">
    <name type="scientific">Candidatus Fimadaptatus faecigallinarum</name>
    <dbReference type="NCBI Taxonomy" id="2840814"/>
    <lineage>
        <taxon>Bacteria</taxon>
        <taxon>Bacillati</taxon>
        <taxon>Bacillota</taxon>
        <taxon>Clostridia</taxon>
        <taxon>Eubacteriales</taxon>
        <taxon>Candidatus Fimadaptatus</taxon>
    </lineage>
</organism>
<reference evidence="5" key="1">
    <citation type="submission" date="2020-10" db="EMBL/GenBank/DDBJ databases">
        <authorList>
            <person name="Gilroy R."/>
        </authorList>
    </citation>
    <scope>NUCLEOTIDE SEQUENCE</scope>
    <source>
        <strain evidence="5">ChiSxjej2B14-8506</strain>
    </source>
</reference>
<keyword evidence="2" id="KW-0238">DNA-binding</keyword>
<keyword evidence="1" id="KW-0805">Transcription regulation</keyword>
<reference evidence="5" key="2">
    <citation type="journal article" date="2021" name="PeerJ">
        <title>Extensive microbial diversity within the chicken gut microbiome revealed by metagenomics and culture.</title>
        <authorList>
            <person name="Gilroy R."/>
            <person name="Ravi A."/>
            <person name="Getino M."/>
            <person name="Pursley I."/>
            <person name="Horton D.L."/>
            <person name="Alikhan N.F."/>
            <person name="Baker D."/>
            <person name="Gharbi K."/>
            <person name="Hall N."/>
            <person name="Watson M."/>
            <person name="Adriaenssens E.M."/>
            <person name="Foster-Nyarko E."/>
            <person name="Jarju S."/>
            <person name="Secka A."/>
            <person name="Antonio M."/>
            <person name="Oren A."/>
            <person name="Chaudhuri R.R."/>
            <person name="La Ragione R."/>
            <person name="Hildebrand F."/>
            <person name="Pallen M.J."/>
        </authorList>
    </citation>
    <scope>NUCLEOTIDE SEQUENCE</scope>
    <source>
        <strain evidence="5">ChiSxjej2B14-8506</strain>
    </source>
</reference>
<dbReference type="InterPro" id="IPR051081">
    <property type="entry name" value="HTH_MetalResp_TranReg"/>
</dbReference>
<evidence type="ECO:0000313" key="6">
    <source>
        <dbReference type="Proteomes" id="UP000824123"/>
    </source>
</evidence>
<dbReference type="InterPro" id="IPR036388">
    <property type="entry name" value="WH-like_DNA-bd_sf"/>
</dbReference>
<dbReference type="PROSITE" id="PS50987">
    <property type="entry name" value="HTH_ARSR_2"/>
    <property type="match status" value="1"/>
</dbReference>
<accession>A0A9D1LQI4</accession>
<proteinExistence type="predicted"/>
<keyword evidence="3" id="KW-0804">Transcription</keyword>
<dbReference type="Gene3D" id="1.10.10.10">
    <property type="entry name" value="Winged helix-like DNA-binding domain superfamily/Winged helix DNA-binding domain"/>
    <property type="match status" value="1"/>
</dbReference>
<dbReference type="Pfam" id="PF01022">
    <property type="entry name" value="HTH_5"/>
    <property type="match status" value="1"/>
</dbReference>
<dbReference type="GO" id="GO:0003700">
    <property type="term" value="F:DNA-binding transcription factor activity"/>
    <property type="evidence" value="ECO:0007669"/>
    <property type="project" value="InterPro"/>
</dbReference>
<comment type="caution">
    <text evidence="5">The sequence shown here is derived from an EMBL/GenBank/DDBJ whole genome shotgun (WGS) entry which is preliminary data.</text>
</comment>
<sequence length="97" mass="10939">MYERETALFKALSDENRLRIIAMLRCGERCACRMQDELGIGQPTLSYHMGLLCASGIVSARREGRWTYYSISREGCERAKRMIDELTEPCGAADAGK</sequence>
<dbReference type="PRINTS" id="PR00778">
    <property type="entry name" value="HTHARSR"/>
</dbReference>
<dbReference type="Proteomes" id="UP000824123">
    <property type="component" value="Unassembled WGS sequence"/>
</dbReference>
<name>A0A9D1LQI4_9FIRM</name>
<feature type="domain" description="HTH arsR-type" evidence="4">
    <location>
        <begin position="1"/>
        <end position="94"/>
    </location>
</feature>
<evidence type="ECO:0000256" key="1">
    <source>
        <dbReference type="ARBA" id="ARBA00023015"/>
    </source>
</evidence>
<evidence type="ECO:0000313" key="5">
    <source>
        <dbReference type="EMBL" id="HIU46229.1"/>
    </source>
</evidence>
<dbReference type="InterPro" id="IPR011991">
    <property type="entry name" value="ArsR-like_HTH"/>
</dbReference>